<comment type="caution">
    <text evidence="1">The sequence shown here is derived from an EMBL/GenBank/DDBJ whole genome shotgun (WGS) entry which is preliminary data.</text>
</comment>
<reference evidence="2" key="1">
    <citation type="submission" date="2016-01" db="EMBL/GenBank/DDBJ databases">
        <authorList>
            <person name="Mitreva M."/>
            <person name="Pepin K.H."/>
            <person name="Mihindukulasuriya K.A."/>
            <person name="Fulton R."/>
            <person name="Fronick C."/>
            <person name="O'Laughlin M."/>
            <person name="Miner T."/>
            <person name="Herter B."/>
            <person name="Rosa B.A."/>
            <person name="Cordes M."/>
            <person name="Tomlinson C."/>
            <person name="Wollam A."/>
            <person name="Palsikar V.B."/>
            <person name="Mardis E.R."/>
            <person name="Wilson R.K."/>
        </authorList>
    </citation>
    <scope>NUCLEOTIDE SEQUENCE [LARGE SCALE GENOMIC DNA]</scope>
    <source>
        <strain evidence="2">KA00274</strain>
    </source>
</reference>
<name>A0A133Y7I0_9FIRM</name>
<keyword evidence="2" id="KW-1185">Reference proteome</keyword>
<organism evidence="1 2">
    <name type="scientific">Amygdalobacter nucleatus</name>
    <dbReference type="NCBI Taxonomy" id="3029274"/>
    <lineage>
        <taxon>Bacteria</taxon>
        <taxon>Bacillati</taxon>
        <taxon>Bacillota</taxon>
        <taxon>Clostridia</taxon>
        <taxon>Eubacteriales</taxon>
        <taxon>Oscillospiraceae</taxon>
        <taxon>Amygdalobacter</taxon>
    </lineage>
</organism>
<evidence type="ECO:0000313" key="2">
    <source>
        <dbReference type="Proteomes" id="UP000070080"/>
    </source>
</evidence>
<protein>
    <submittedName>
        <fullName evidence="1">Uncharacterized protein</fullName>
    </submittedName>
</protein>
<sequence>MRLAIYIVNNLPPANPYMHGKLVFMLAFFKCRVLKFVQLYRPLFV</sequence>
<dbReference type="EMBL" id="LSCV01000042">
    <property type="protein sequence ID" value="KXB39147.1"/>
    <property type="molecule type" value="Genomic_DNA"/>
</dbReference>
<evidence type="ECO:0000313" key="1">
    <source>
        <dbReference type="EMBL" id="KXB39147.1"/>
    </source>
</evidence>
<accession>A0A133Y7I0</accession>
<proteinExistence type="predicted"/>
<dbReference type="AlphaFoldDB" id="A0A133Y7I0"/>
<gene>
    <name evidence="1" type="ORF">HMPREF1872_01177</name>
</gene>
<dbReference type="STRING" id="1497955.HMPREF1872_01177"/>
<dbReference type="Proteomes" id="UP000070080">
    <property type="component" value="Unassembled WGS sequence"/>
</dbReference>